<keyword evidence="2" id="KW-1185">Reference proteome</keyword>
<gene>
    <name evidence="1" type="ORF">TPAB3V08_LOCUS14541</name>
</gene>
<evidence type="ECO:0000313" key="2">
    <source>
        <dbReference type="Proteomes" id="UP001153148"/>
    </source>
</evidence>
<dbReference type="Proteomes" id="UP001153148">
    <property type="component" value="Unassembled WGS sequence"/>
</dbReference>
<name>A0ABN7PN36_TIMPD</name>
<sequence length="49" mass="5177">YEKLTCEPSATVLGLPGHLVGAQQQLLEPVPLLAAQQSLPTNQQGALPR</sequence>
<accession>A0ABN7PN36</accession>
<feature type="non-terminal residue" evidence="1">
    <location>
        <position position="1"/>
    </location>
</feature>
<proteinExistence type="predicted"/>
<reference evidence="1" key="1">
    <citation type="submission" date="2021-03" db="EMBL/GenBank/DDBJ databases">
        <authorList>
            <person name="Tran Van P."/>
        </authorList>
    </citation>
    <scope>NUCLEOTIDE SEQUENCE</scope>
</reference>
<evidence type="ECO:0000313" key="1">
    <source>
        <dbReference type="EMBL" id="CAG2067598.1"/>
    </source>
</evidence>
<protein>
    <submittedName>
        <fullName evidence="1">Uncharacterized protein</fullName>
    </submittedName>
</protein>
<organism evidence="1 2">
    <name type="scientific">Timema podura</name>
    <name type="common">Walking stick</name>
    <dbReference type="NCBI Taxonomy" id="61482"/>
    <lineage>
        <taxon>Eukaryota</taxon>
        <taxon>Metazoa</taxon>
        <taxon>Ecdysozoa</taxon>
        <taxon>Arthropoda</taxon>
        <taxon>Hexapoda</taxon>
        <taxon>Insecta</taxon>
        <taxon>Pterygota</taxon>
        <taxon>Neoptera</taxon>
        <taxon>Polyneoptera</taxon>
        <taxon>Phasmatodea</taxon>
        <taxon>Timematodea</taxon>
        <taxon>Timematoidea</taxon>
        <taxon>Timematidae</taxon>
        <taxon>Timema</taxon>
    </lineage>
</organism>
<comment type="caution">
    <text evidence="1">The sequence shown here is derived from an EMBL/GenBank/DDBJ whole genome shotgun (WGS) entry which is preliminary data.</text>
</comment>
<dbReference type="EMBL" id="CAJPIN010071772">
    <property type="protein sequence ID" value="CAG2067598.1"/>
    <property type="molecule type" value="Genomic_DNA"/>
</dbReference>